<keyword evidence="4" id="KW-1185">Reference proteome</keyword>
<dbReference type="STRING" id="402676.B6JYS8"/>
<dbReference type="EMBL" id="KE651168">
    <property type="protein sequence ID" value="EEB06696.1"/>
    <property type="molecule type" value="Genomic_DNA"/>
</dbReference>
<dbReference type="GeneID" id="7049908"/>
<accession>B6JYS8</accession>
<dbReference type="InterPro" id="IPR028322">
    <property type="entry name" value="PNRC-like_rgn"/>
</dbReference>
<protein>
    <submittedName>
        <fullName evidence="2">Uncharacterized protein</fullName>
    </submittedName>
</protein>
<dbReference type="JaponicusDB" id="SJAG_01746">
    <property type="gene designation" value="edc1"/>
</dbReference>
<gene>
    <name evidence="3" type="primary">edc1</name>
    <name evidence="2" type="ORF">SJAG_01746</name>
</gene>
<dbReference type="GO" id="GO:0016071">
    <property type="term" value="P:mRNA metabolic process"/>
    <property type="evidence" value="ECO:0007669"/>
    <property type="project" value="UniProtKB-ARBA"/>
</dbReference>
<feature type="region of interest" description="Disordered" evidence="1">
    <location>
        <begin position="1"/>
        <end position="130"/>
    </location>
</feature>
<evidence type="ECO:0000313" key="3">
    <source>
        <dbReference type="JaponicusDB" id="SJAG_01746"/>
    </source>
</evidence>
<organism evidence="2 4">
    <name type="scientific">Schizosaccharomyces japonicus (strain yFS275 / FY16936)</name>
    <name type="common">Fission yeast</name>
    <dbReference type="NCBI Taxonomy" id="402676"/>
    <lineage>
        <taxon>Eukaryota</taxon>
        <taxon>Fungi</taxon>
        <taxon>Dikarya</taxon>
        <taxon>Ascomycota</taxon>
        <taxon>Taphrinomycotina</taxon>
        <taxon>Schizosaccharomycetes</taxon>
        <taxon>Schizosaccharomycetales</taxon>
        <taxon>Schizosaccharomycetaceae</taxon>
        <taxon>Schizosaccharomyces</taxon>
    </lineage>
</organism>
<feature type="compositionally biased region" description="Polar residues" evidence="1">
    <location>
        <begin position="72"/>
        <end position="82"/>
    </location>
</feature>
<evidence type="ECO:0000313" key="4">
    <source>
        <dbReference type="Proteomes" id="UP000001744"/>
    </source>
</evidence>
<dbReference type="RefSeq" id="XP_002172989.1">
    <property type="nucleotide sequence ID" value="XM_002172953.2"/>
</dbReference>
<dbReference type="Pfam" id="PF15365">
    <property type="entry name" value="PNRC"/>
    <property type="match status" value="1"/>
</dbReference>
<evidence type="ECO:0000313" key="2">
    <source>
        <dbReference type="EMBL" id="EEB06696.1"/>
    </source>
</evidence>
<feature type="compositionally biased region" description="Low complexity" evidence="1">
    <location>
        <begin position="111"/>
        <end position="129"/>
    </location>
</feature>
<dbReference type="OrthoDB" id="5365563at2759"/>
<proteinExistence type="predicted"/>
<dbReference type="AlphaFoldDB" id="B6JYS8"/>
<reference evidence="2 4" key="1">
    <citation type="journal article" date="2011" name="Science">
        <title>Comparative functional genomics of the fission yeasts.</title>
        <authorList>
            <person name="Rhind N."/>
            <person name="Chen Z."/>
            <person name="Yassour M."/>
            <person name="Thompson D.A."/>
            <person name="Haas B.J."/>
            <person name="Habib N."/>
            <person name="Wapinski I."/>
            <person name="Roy S."/>
            <person name="Lin M.F."/>
            <person name="Heiman D.I."/>
            <person name="Young S.K."/>
            <person name="Furuya K."/>
            <person name="Guo Y."/>
            <person name="Pidoux A."/>
            <person name="Chen H.M."/>
            <person name="Robbertse B."/>
            <person name="Goldberg J.M."/>
            <person name="Aoki K."/>
            <person name="Bayne E.H."/>
            <person name="Berlin A.M."/>
            <person name="Desjardins C.A."/>
            <person name="Dobbs E."/>
            <person name="Dukaj L."/>
            <person name="Fan L."/>
            <person name="FitzGerald M.G."/>
            <person name="French C."/>
            <person name="Gujja S."/>
            <person name="Hansen K."/>
            <person name="Keifenheim D."/>
            <person name="Levin J.Z."/>
            <person name="Mosher R.A."/>
            <person name="Mueller C.A."/>
            <person name="Pfiffner J."/>
            <person name="Priest M."/>
            <person name="Russ C."/>
            <person name="Smialowska A."/>
            <person name="Swoboda P."/>
            <person name="Sykes S.M."/>
            <person name="Vaughn M."/>
            <person name="Vengrova S."/>
            <person name="Yoder R."/>
            <person name="Zeng Q."/>
            <person name="Allshire R."/>
            <person name="Baulcombe D."/>
            <person name="Birren B.W."/>
            <person name="Brown W."/>
            <person name="Ekwall K."/>
            <person name="Kellis M."/>
            <person name="Leatherwood J."/>
            <person name="Levin H."/>
            <person name="Margalit H."/>
            <person name="Martienssen R."/>
            <person name="Nieduszynski C.A."/>
            <person name="Spatafora J.W."/>
            <person name="Friedman N."/>
            <person name="Dalgaard J.Z."/>
            <person name="Baumann P."/>
            <person name="Niki H."/>
            <person name="Regev A."/>
            <person name="Nusbaum C."/>
        </authorList>
    </citation>
    <scope>NUCLEOTIDE SEQUENCE [LARGE SCALE GENOMIC DNA]</scope>
    <source>
        <strain evidence="4">yFS275 / FY16936</strain>
    </source>
</reference>
<feature type="compositionally biased region" description="Basic and acidic residues" evidence="1">
    <location>
        <begin position="47"/>
        <end position="59"/>
    </location>
</feature>
<dbReference type="Proteomes" id="UP000001744">
    <property type="component" value="Unassembled WGS sequence"/>
</dbReference>
<name>B6JYS8_SCHJY</name>
<dbReference type="HOGENOM" id="CLU_1016187_0_0_1"/>
<sequence>MQKYMEQKVKQPFRKSRKGNDHGSCAQLKTPLSKNMCTNNNNGNNVHYKDRFDVRDSTQKKKSGRSSRKSSPNGRNESSPKGSNRVKPATLPENAKSVKKDSSVNNKRRNSYNSSDNGSSSSSSASESSGLYAGPTFLHSPAASKLPIPDFLNDAGAVSQVGAVPAFTTVTTPEKPMWNLFPTQACGYRSMPPTPTECGSQEIYFGATQQSAYDGFFEVKSQPCNPPSPLANMHTPIHSEAVKGKHSHSTTTLELLFHRDREQRLFRLLRQGSA</sequence>
<evidence type="ECO:0000256" key="1">
    <source>
        <dbReference type="SAM" id="MobiDB-lite"/>
    </source>
</evidence>
<dbReference type="VEuPathDB" id="FungiDB:SJAG_01746"/>